<dbReference type="Proteomes" id="UP000188268">
    <property type="component" value="Unassembled WGS sequence"/>
</dbReference>
<gene>
    <name evidence="1" type="ORF">CCACVL1_26276</name>
</gene>
<organism evidence="1 2">
    <name type="scientific">Corchorus capsularis</name>
    <name type="common">Jute</name>
    <dbReference type="NCBI Taxonomy" id="210143"/>
    <lineage>
        <taxon>Eukaryota</taxon>
        <taxon>Viridiplantae</taxon>
        <taxon>Streptophyta</taxon>
        <taxon>Embryophyta</taxon>
        <taxon>Tracheophyta</taxon>
        <taxon>Spermatophyta</taxon>
        <taxon>Magnoliopsida</taxon>
        <taxon>eudicotyledons</taxon>
        <taxon>Gunneridae</taxon>
        <taxon>Pentapetalae</taxon>
        <taxon>rosids</taxon>
        <taxon>malvids</taxon>
        <taxon>Malvales</taxon>
        <taxon>Malvaceae</taxon>
        <taxon>Grewioideae</taxon>
        <taxon>Apeibeae</taxon>
        <taxon>Corchorus</taxon>
    </lineage>
</organism>
<sequence>MDSKVWKTAVVKFNVDRVPTGHCGYALGLSSGNKVSVPLKSEYLLLKLLIRRFLVADDNNK</sequence>
<evidence type="ECO:0000313" key="1">
    <source>
        <dbReference type="EMBL" id="OMO56767.1"/>
    </source>
</evidence>
<dbReference type="Gramene" id="OMO56767">
    <property type="protein sequence ID" value="OMO56767"/>
    <property type="gene ID" value="CCACVL1_26276"/>
</dbReference>
<accession>A0A1R3GFC4</accession>
<reference evidence="1 2" key="1">
    <citation type="submission" date="2013-09" db="EMBL/GenBank/DDBJ databases">
        <title>Corchorus capsularis genome sequencing.</title>
        <authorList>
            <person name="Alam M."/>
            <person name="Haque M.S."/>
            <person name="Islam M.S."/>
            <person name="Emdad E.M."/>
            <person name="Islam M.M."/>
            <person name="Ahmed B."/>
            <person name="Halim A."/>
            <person name="Hossen Q.M.M."/>
            <person name="Hossain M.Z."/>
            <person name="Ahmed R."/>
            <person name="Khan M.M."/>
            <person name="Islam R."/>
            <person name="Rashid M.M."/>
            <person name="Khan S.A."/>
            <person name="Rahman M.S."/>
            <person name="Alam M."/>
        </authorList>
    </citation>
    <scope>NUCLEOTIDE SEQUENCE [LARGE SCALE GENOMIC DNA]</scope>
    <source>
        <strain evidence="2">cv. CVL-1</strain>
        <tissue evidence="1">Whole seedling</tissue>
    </source>
</reference>
<dbReference type="EMBL" id="AWWV01014459">
    <property type="protein sequence ID" value="OMO56767.1"/>
    <property type="molecule type" value="Genomic_DNA"/>
</dbReference>
<protein>
    <submittedName>
        <fullName evidence="1">Uncharacterized protein</fullName>
    </submittedName>
</protein>
<proteinExistence type="predicted"/>
<keyword evidence="2" id="KW-1185">Reference proteome</keyword>
<dbReference type="AlphaFoldDB" id="A0A1R3GFC4"/>
<name>A0A1R3GFC4_COCAP</name>
<evidence type="ECO:0000313" key="2">
    <source>
        <dbReference type="Proteomes" id="UP000188268"/>
    </source>
</evidence>
<comment type="caution">
    <text evidence="1">The sequence shown here is derived from an EMBL/GenBank/DDBJ whole genome shotgun (WGS) entry which is preliminary data.</text>
</comment>